<evidence type="ECO:0000313" key="1">
    <source>
        <dbReference type="EMBL" id="AXY76837.1"/>
    </source>
</evidence>
<proteinExistence type="predicted"/>
<protein>
    <recommendedName>
        <fullName evidence="3">Iron-containing redox enzyme family protein</fullName>
    </recommendedName>
</protein>
<evidence type="ECO:0000313" key="2">
    <source>
        <dbReference type="Proteomes" id="UP000263900"/>
    </source>
</evidence>
<dbReference type="KEGG" id="pseg:D3H65_23835"/>
<dbReference type="Gene3D" id="1.20.910.10">
    <property type="entry name" value="Heme oxygenase-like"/>
    <property type="match status" value="1"/>
</dbReference>
<dbReference type="EMBL" id="CP032157">
    <property type="protein sequence ID" value="AXY76837.1"/>
    <property type="molecule type" value="Genomic_DNA"/>
</dbReference>
<name>A0A3B7MSK0_9BACT</name>
<dbReference type="OrthoDB" id="4653716at2"/>
<keyword evidence="2" id="KW-1185">Reference proteome</keyword>
<organism evidence="1 2">
    <name type="scientific">Paraflavitalea soli</name>
    <dbReference type="NCBI Taxonomy" id="2315862"/>
    <lineage>
        <taxon>Bacteria</taxon>
        <taxon>Pseudomonadati</taxon>
        <taxon>Bacteroidota</taxon>
        <taxon>Chitinophagia</taxon>
        <taxon>Chitinophagales</taxon>
        <taxon>Chitinophagaceae</taxon>
        <taxon>Paraflavitalea</taxon>
    </lineage>
</organism>
<dbReference type="AlphaFoldDB" id="A0A3B7MSK0"/>
<dbReference type="Proteomes" id="UP000263900">
    <property type="component" value="Chromosome"/>
</dbReference>
<accession>A0A3B7MSK0</accession>
<dbReference type="RefSeq" id="WP_119052714.1">
    <property type="nucleotide sequence ID" value="NZ_CP032157.1"/>
</dbReference>
<evidence type="ECO:0008006" key="3">
    <source>
        <dbReference type="Google" id="ProtNLM"/>
    </source>
</evidence>
<gene>
    <name evidence="1" type="ORF">D3H65_23835</name>
</gene>
<reference evidence="1 2" key="1">
    <citation type="submission" date="2018-09" db="EMBL/GenBank/DDBJ databases">
        <title>Genome sequencing of strain 6GH32-13.</title>
        <authorList>
            <person name="Weon H.-Y."/>
            <person name="Heo J."/>
            <person name="Kwon S.-W."/>
        </authorList>
    </citation>
    <scope>NUCLEOTIDE SEQUENCE [LARGE SCALE GENOMIC DNA]</scope>
    <source>
        <strain evidence="1 2">5GH32-13</strain>
    </source>
</reference>
<dbReference type="InterPro" id="IPR016084">
    <property type="entry name" value="Haem_Oase-like_multi-hlx"/>
</dbReference>
<sequence length="244" mass="28628">MLQIIQTLEIRKQQLRQSPLCVMIGNTSLPQESRLSFTPAMLFFVMGFKDILNKLKDEKSADPMQQSVNVHCEEDSYHWQWYLKDLERISYGRQFLEQSGLSMFQQTWSDNYSSVRDVVYETIHIARQFPLPFYKLIIIEALEATFECFNEPVFELVHTMGRQDELEYFGQLHAHSEANHAMDKTDAGHESAAYNNYVPSKHETENALHIINKIFDLFEKAFNCWYQESQMAQSLQQEAPLLIK</sequence>